<evidence type="ECO:0000313" key="2">
    <source>
        <dbReference type="EMBL" id="EFA85094.1"/>
    </source>
</evidence>
<organism evidence="2 3">
    <name type="scientific">Heterostelium pallidum (strain ATCC 26659 / Pp 5 / PN500)</name>
    <name type="common">Cellular slime mold</name>
    <name type="synonym">Polysphondylium pallidum</name>
    <dbReference type="NCBI Taxonomy" id="670386"/>
    <lineage>
        <taxon>Eukaryota</taxon>
        <taxon>Amoebozoa</taxon>
        <taxon>Evosea</taxon>
        <taxon>Eumycetozoa</taxon>
        <taxon>Dictyostelia</taxon>
        <taxon>Acytosteliales</taxon>
        <taxon>Acytosteliaceae</taxon>
        <taxon>Heterostelium</taxon>
    </lineage>
</organism>
<name>D3B1C0_HETP5</name>
<dbReference type="AlphaFoldDB" id="D3B1C0"/>
<evidence type="ECO:0000256" key="1">
    <source>
        <dbReference type="SAM" id="MobiDB-lite"/>
    </source>
</evidence>
<proteinExistence type="predicted"/>
<keyword evidence="3" id="KW-1185">Reference proteome</keyword>
<reference evidence="2 3" key="1">
    <citation type="journal article" date="2011" name="Genome Res.">
        <title>Phylogeny-wide analysis of social amoeba genomes highlights ancient origins for complex intercellular communication.</title>
        <authorList>
            <person name="Heidel A.J."/>
            <person name="Lawal H.M."/>
            <person name="Felder M."/>
            <person name="Schilde C."/>
            <person name="Helps N.R."/>
            <person name="Tunggal B."/>
            <person name="Rivero F."/>
            <person name="John U."/>
            <person name="Schleicher M."/>
            <person name="Eichinger L."/>
            <person name="Platzer M."/>
            <person name="Noegel A.A."/>
            <person name="Schaap P."/>
            <person name="Gloeckner G."/>
        </authorList>
    </citation>
    <scope>NUCLEOTIDE SEQUENCE [LARGE SCALE GENOMIC DNA]</scope>
    <source>
        <strain evidence="3">ATCC 26659 / Pp 5 / PN500</strain>
    </source>
</reference>
<dbReference type="EMBL" id="ADBJ01000008">
    <property type="protein sequence ID" value="EFA85094.1"/>
    <property type="molecule type" value="Genomic_DNA"/>
</dbReference>
<sequence>MKLNTMNCKSKDILSWKRWGGIDEPERTHIDQDSSNPCNLVEDTRAK</sequence>
<dbReference type="GeneID" id="31357616"/>
<accession>D3B1C0</accession>
<protein>
    <submittedName>
        <fullName evidence="2">Uncharacterized protein</fullName>
    </submittedName>
</protein>
<dbReference type="Proteomes" id="UP000001396">
    <property type="component" value="Unassembled WGS sequence"/>
</dbReference>
<feature type="region of interest" description="Disordered" evidence="1">
    <location>
        <begin position="25"/>
        <end position="47"/>
    </location>
</feature>
<dbReference type="RefSeq" id="XP_020437203.1">
    <property type="nucleotide sequence ID" value="XM_020573086.1"/>
</dbReference>
<comment type="caution">
    <text evidence="2">The sequence shown here is derived from an EMBL/GenBank/DDBJ whole genome shotgun (WGS) entry which is preliminary data.</text>
</comment>
<gene>
    <name evidence="2" type="ORF">PPL_02091</name>
</gene>
<evidence type="ECO:0000313" key="3">
    <source>
        <dbReference type="Proteomes" id="UP000001396"/>
    </source>
</evidence>
<dbReference type="InParanoid" id="D3B1C0"/>